<dbReference type="Pfam" id="PF00102">
    <property type="entry name" value="Y_phosphatase"/>
    <property type="match status" value="1"/>
</dbReference>
<evidence type="ECO:0000313" key="3">
    <source>
        <dbReference type="Proteomes" id="UP001230188"/>
    </source>
</evidence>
<gene>
    <name evidence="2" type="ORF">CTAYLR_006020</name>
</gene>
<dbReference type="AlphaFoldDB" id="A0AAD7UJR3"/>
<dbReference type="InterPro" id="IPR000387">
    <property type="entry name" value="Tyr_Pase_dom"/>
</dbReference>
<dbReference type="SUPFAM" id="SSF52799">
    <property type="entry name" value="(Phosphotyrosine protein) phosphatases II"/>
    <property type="match status" value="1"/>
</dbReference>
<evidence type="ECO:0000313" key="2">
    <source>
        <dbReference type="EMBL" id="KAJ8609551.1"/>
    </source>
</evidence>
<dbReference type="InterPro" id="IPR029021">
    <property type="entry name" value="Prot-tyrosine_phosphatase-like"/>
</dbReference>
<organism evidence="2 3">
    <name type="scientific">Chrysophaeum taylorii</name>
    <dbReference type="NCBI Taxonomy" id="2483200"/>
    <lineage>
        <taxon>Eukaryota</taxon>
        <taxon>Sar</taxon>
        <taxon>Stramenopiles</taxon>
        <taxon>Ochrophyta</taxon>
        <taxon>Pelagophyceae</taxon>
        <taxon>Pelagomonadales</taxon>
        <taxon>Pelagomonadaceae</taxon>
        <taxon>Chrysophaeum</taxon>
    </lineage>
</organism>
<dbReference type="InterPro" id="IPR000242">
    <property type="entry name" value="PTP_cat"/>
</dbReference>
<name>A0AAD7UJR3_9STRA</name>
<reference evidence="2" key="1">
    <citation type="submission" date="2023-01" db="EMBL/GenBank/DDBJ databases">
        <title>Metagenome sequencing of chrysophaentin producing Chrysophaeum taylorii.</title>
        <authorList>
            <person name="Davison J."/>
            <person name="Bewley C."/>
        </authorList>
    </citation>
    <scope>NUCLEOTIDE SEQUENCE</scope>
    <source>
        <strain evidence="2">NIES-1699</strain>
    </source>
</reference>
<evidence type="ECO:0000259" key="1">
    <source>
        <dbReference type="PROSITE" id="PS50056"/>
    </source>
</evidence>
<sequence length="294" mass="33171">MALVVEVEDPTIERLTLTRALDTASWQVTYHNGEKRSWTSCRDDIVKFVGGRDVYLSVDQERDGQHLFVRLKDALDALPTLIGEAEVKAIGPEAQLLYARRPVEAPKVFASWRFPDLAPHGAFTNYSIVPWLCLGRTQALILSDEATLRRDLPNERIFEHLTLIVNCHEDRVDLAKYRAGAKPGAPRPTVVAHAIHRWFSNMSASIEKNDAIQRAIWHHLQHGSVAIHCLAGIHRAAVVTACHFLFRHYSLGHKDIPADFGDIYRKLRSVRPAVSPAYLDILRRYEAHVKANAA</sequence>
<dbReference type="EMBL" id="JAQMWT010000138">
    <property type="protein sequence ID" value="KAJ8609551.1"/>
    <property type="molecule type" value="Genomic_DNA"/>
</dbReference>
<protein>
    <recommendedName>
        <fullName evidence="1">Tyrosine specific protein phosphatases domain-containing protein</fullName>
    </recommendedName>
</protein>
<proteinExistence type="predicted"/>
<dbReference type="GO" id="GO:0004725">
    <property type="term" value="F:protein tyrosine phosphatase activity"/>
    <property type="evidence" value="ECO:0007669"/>
    <property type="project" value="InterPro"/>
</dbReference>
<keyword evidence="3" id="KW-1185">Reference proteome</keyword>
<dbReference type="Gene3D" id="3.90.190.10">
    <property type="entry name" value="Protein tyrosine phosphatase superfamily"/>
    <property type="match status" value="1"/>
</dbReference>
<accession>A0AAD7UJR3</accession>
<dbReference type="Proteomes" id="UP001230188">
    <property type="component" value="Unassembled WGS sequence"/>
</dbReference>
<comment type="caution">
    <text evidence="2">The sequence shown here is derived from an EMBL/GenBank/DDBJ whole genome shotgun (WGS) entry which is preliminary data.</text>
</comment>
<feature type="domain" description="Tyrosine specific protein phosphatases" evidence="1">
    <location>
        <begin position="196"/>
        <end position="274"/>
    </location>
</feature>
<dbReference type="PROSITE" id="PS50056">
    <property type="entry name" value="TYR_PHOSPHATASE_2"/>
    <property type="match status" value="1"/>
</dbReference>